<dbReference type="SMART" id="SM01086">
    <property type="entry name" value="ClpB_D2-small"/>
    <property type="match status" value="1"/>
</dbReference>
<feature type="domain" description="Clp ATPase C-terminal" evidence="7">
    <location>
        <begin position="807"/>
        <end position="895"/>
    </location>
</feature>
<evidence type="ECO:0000313" key="8">
    <source>
        <dbReference type="EMBL" id="PIR95206.1"/>
    </source>
</evidence>
<evidence type="ECO:0008006" key="10">
    <source>
        <dbReference type="Google" id="ProtNLM"/>
    </source>
</evidence>
<dbReference type="EMBL" id="PFAL01000033">
    <property type="protein sequence ID" value="PIR95206.1"/>
    <property type="molecule type" value="Genomic_DNA"/>
</dbReference>
<evidence type="ECO:0000256" key="5">
    <source>
        <dbReference type="SAM" id="Phobius"/>
    </source>
</evidence>
<dbReference type="InterPro" id="IPR050130">
    <property type="entry name" value="ClpA_ClpB"/>
</dbReference>
<dbReference type="InterPro" id="IPR027417">
    <property type="entry name" value="P-loop_NTPase"/>
</dbReference>
<evidence type="ECO:0000259" key="6">
    <source>
        <dbReference type="SMART" id="SM00382"/>
    </source>
</evidence>
<evidence type="ECO:0000313" key="9">
    <source>
        <dbReference type="Proteomes" id="UP000229972"/>
    </source>
</evidence>
<dbReference type="Proteomes" id="UP000229972">
    <property type="component" value="Unassembled WGS sequence"/>
</dbReference>
<protein>
    <recommendedName>
        <fullName evidence="10">Clp R domain-containing protein</fullName>
    </recommendedName>
</protein>
<dbReference type="Gene3D" id="1.10.8.60">
    <property type="match status" value="2"/>
</dbReference>
<dbReference type="SUPFAM" id="SSF52540">
    <property type="entry name" value="P-loop containing nucleoside triphosphate hydrolases"/>
    <property type="match status" value="2"/>
</dbReference>
<feature type="domain" description="AAA+ ATPase" evidence="6">
    <location>
        <begin position="641"/>
        <end position="808"/>
    </location>
</feature>
<evidence type="ECO:0000256" key="3">
    <source>
        <dbReference type="ARBA" id="ARBA00022840"/>
    </source>
</evidence>
<organism evidence="8 9">
    <name type="scientific">Candidatus Falkowbacteria bacterium CG10_big_fil_rev_8_21_14_0_10_37_18</name>
    <dbReference type="NCBI Taxonomy" id="1974562"/>
    <lineage>
        <taxon>Bacteria</taxon>
        <taxon>Candidatus Falkowiibacteriota</taxon>
    </lineage>
</organism>
<proteinExistence type="predicted"/>
<evidence type="ECO:0000256" key="4">
    <source>
        <dbReference type="ARBA" id="ARBA00023186"/>
    </source>
</evidence>
<dbReference type="SUPFAM" id="SSF81923">
    <property type="entry name" value="Double Clp-N motif"/>
    <property type="match status" value="1"/>
</dbReference>
<dbReference type="InterPro" id="IPR036628">
    <property type="entry name" value="Clp_N_dom_sf"/>
</dbReference>
<dbReference type="CDD" id="cd00009">
    <property type="entry name" value="AAA"/>
    <property type="match status" value="1"/>
</dbReference>
<keyword evidence="3" id="KW-0067">ATP-binding</keyword>
<reference evidence="9" key="1">
    <citation type="submission" date="2017-09" db="EMBL/GenBank/DDBJ databases">
        <title>Depth-based differentiation of microbial function through sediment-hosted aquifers and enrichment of novel symbionts in the deep terrestrial subsurface.</title>
        <authorList>
            <person name="Probst A.J."/>
            <person name="Ladd B."/>
            <person name="Jarett J.K."/>
            <person name="Geller-Mcgrath D.E."/>
            <person name="Sieber C.M.K."/>
            <person name="Emerson J.B."/>
            <person name="Anantharaman K."/>
            <person name="Thomas B.C."/>
            <person name="Malmstrom R."/>
            <person name="Stieglmeier M."/>
            <person name="Klingl A."/>
            <person name="Woyke T."/>
            <person name="Ryan C.M."/>
            <person name="Banfield J.F."/>
        </authorList>
    </citation>
    <scope>NUCLEOTIDE SEQUENCE [LARGE SCALE GENOMIC DNA]</scope>
</reference>
<dbReference type="AlphaFoldDB" id="A0A2H0V7X0"/>
<keyword evidence="2" id="KW-0547">Nucleotide-binding</keyword>
<dbReference type="Pfam" id="PF00004">
    <property type="entry name" value="AAA"/>
    <property type="match status" value="1"/>
</dbReference>
<dbReference type="Pfam" id="PF07724">
    <property type="entry name" value="AAA_2"/>
    <property type="match status" value="1"/>
</dbReference>
<keyword evidence="1" id="KW-0677">Repeat</keyword>
<keyword evidence="4" id="KW-0143">Chaperone</keyword>
<dbReference type="Pfam" id="PF17871">
    <property type="entry name" value="AAA_lid_9"/>
    <property type="match status" value="1"/>
</dbReference>
<dbReference type="PANTHER" id="PTHR11638">
    <property type="entry name" value="ATP-DEPENDENT CLP PROTEASE"/>
    <property type="match status" value="1"/>
</dbReference>
<dbReference type="PANTHER" id="PTHR11638:SF18">
    <property type="entry name" value="HEAT SHOCK PROTEIN 104"/>
    <property type="match status" value="1"/>
</dbReference>
<dbReference type="InterPro" id="IPR003593">
    <property type="entry name" value="AAA+_ATPase"/>
</dbReference>
<name>A0A2H0V7X0_9BACT</name>
<dbReference type="GO" id="GO:0016887">
    <property type="term" value="F:ATP hydrolysis activity"/>
    <property type="evidence" value="ECO:0007669"/>
    <property type="project" value="InterPro"/>
</dbReference>
<dbReference type="GO" id="GO:0005737">
    <property type="term" value="C:cytoplasm"/>
    <property type="evidence" value="ECO:0007669"/>
    <property type="project" value="TreeGrafter"/>
</dbReference>
<dbReference type="InterPro" id="IPR003959">
    <property type="entry name" value="ATPase_AAA_core"/>
</dbReference>
<comment type="caution">
    <text evidence="8">The sequence shown here is derived from an EMBL/GenBank/DDBJ whole genome shotgun (WGS) entry which is preliminary data.</text>
</comment>
<accession>A0A2H0V7X0</accession>
<dbReference type="Gene3D" id="1.10.1780.10">
    <property type="entry name" value="Clp, N-terminal domain"/>
    <property type="match status" value="1"/>
</dbReference>
<dbReference type="Pfam" id="PF10431">
    <property type="entry name" value="ClpB_D2-small"/>
    <property type="match status" value="1"/>
</dbReference>
<dbReference type="FunFam" id="3.40.50.300:FF:000025">
    <property type="entry name" value="ATP-dependent Clp protease subunit"/>
    <property type="match status" value="1"/>
</dbReference>
<sequence>MSLINFYYMTEEKLDFIDEQNYGGRGAWFKGRFLFWGSGFKKSVIALDRVRTKINQVMLLLAWLLILIGWSSLLAWIYYSRMDLLAHPLGLLLFWQKFHPLISIFLFSLFFDLFLFYRSSQARAAQKKLNYHLFSDEKKNSSRSQKKYNVAAAYSSPGLKAVEDAYLLAGKLQQSEVTAIHLFRILLRFKEVQNLFIRLNVDAKRLVEMIDRHLVKPQDETRSEPLHLAPALEELLVLAFTDAYSHKQDSVDCLNLVSFCYDKDSRLTEILYELAIDQNKIKNTVAWFRVNRRLLERYKKYRHLALMKPGSNMNRAYTAIATPTLDHFSHDLTIQAKYGNLDICVAREKEINTIFETMSGGHNGVLLVGSPGVGKSTIINGLAQLMVEENVPKFLQDKRLVELDVSRLMAGADASTAEERLLTSLNEISHSGNIILYIDNLENLIGVSSGSSESLDLSEVLAESIGRHNIYCLASATTENYSRYIENKSIGQVMTSVGVKEPDTNAAIQMLETKVGALEAKYDIYIVYGALEKAVLMSDRYVHDKFLPLKALDLLEKAAIISSKNSQNDPAQSFCDAAAVAAAVSESTGIPLSKVTASESYKLLNLEMEIHQRLVGQEEAVNAVAASLRRARAELKDSKRPIASFLFLGPTGVGKTELAKSVSEVYFGDEDYLIRLDMSEYQSPDSVRKMIGDVDGALGYLTEAVRKKPFALVLFDEIEKAHPDILNLFLQLLDDGRLTDGQGRTISFAESIIIVTSNIGAVYIQDQIKAETPLKLIQQDLINNQLNQYLRPELINRFDGIIVFKPLSEEDLFTITTLLLKKIKKNLANKGISMKADKDGVLILAREGYDPKFGARPLRRLLQDKINNIIANKILGGELKRRDTVVINSRAEIEIVKATDL</sequence>
<dbReference type="SMART" id="SM00382">
    <property type="entry name" value="AAA"/>
    <property type="match status" value="2"/>
</dbReference>
<dbReference type="InterPro" id="IPR001270">
    <property type="entry name" value="ClpA/B"/>
</dbReference>
<keyword evidence="5" id="KW-0812">Transmembrane</keyword>
<gene>
    <name evidence="8" type="ORF">COT93_03640</name>
</gene>
<evidence type="ECO:0000256" key="2">
    <source>
        <dbReference type="ARBA" id="ARBA00022741"/>
    </source>
</evidence>
<dbReference type="CDD" id="cd19499">
    <property type="entry name" value="RecA-like_ClpB_Hsp104-like"/>
    <property type="match status" value="1"/>
</dbReference>
<dbReference type="PRINTS" id="PR00300">
    <property type="entry name" value="CLPPROTEASEA"/>
</dbReference>
<dbReference type="InterPro" id="IPR041546">
    <property type="entry name" value="ClpA/ClpB_AAA_lid"/>
</dbReference>
<evidence type="ECO:0000256" key="1">
    <source>
        <dbReference type="ARBA" id="ARBA00022737"/>
    </source>
</evidence>
<keyword evidence="5" id="KW-1133">Transmembrane helix</keyword>
<dbReference type="Gene3D" id="3.40.50.300">
    <property type="entry name" value="P-loop containing nucleotide triphosphate hydrolases"/>
    <property type="match status" value="2"/>
</dbReference>
<feature type="transmembrane region" description="Helical" evidence="5">
    <location>
        <begin position="57"/>
        <end position="78"/>
    </location>
</feature>
<dbReference type="GO" id="GO:0034605">
    <property type="term" value="P:cellular response to heat"/>
    <property type="evidence" value="ECO:0007669"/>
    <property type="project" value="TreeGrafter"/>
</dbReference>
<dbReference type="InterPro" id="IPR019489">
    <property type="entry name" value="Clp_ATPase_C"/>
</dbReference>
<dbReference type="GO" id="GO:0005524">
    <property type="term" value="F:ATP binding"/>
    <property type="evidence" value="ECO:0007669"/>
    <property type="project" value="UniProtKB-KW"/>
</dbReference>
<keyword evidence="5" id="KW-0472">Membrane</keyword>
<feature type="domain" description="AAA+ ATPase" evidence="6">
    <location>
        <begin position="361"/>
        <end position="476"/>
    </location>
</feature>
<evidence type="ECO:0000259" key="7">
    <source>
        <dbReference type="SMART" id="SM01086"/>
    </source>
</evidence>